<accession>A0A1H5WBM1</accession>
<reference evidence="2 3" key="1">
    <citation type="submission" date="2016-10" db="EMBL/GenBank/DDBJ databases">
        <authorList>
            <person name="de Groot N.N."/>
        </authorList>
    </citation>
    <scope>NUCLEOTIDE SEQUENCE [LARGE SCALE GENOMIC DNA]</scope>
    <source>
        <strain evidence="2 3">DSM 22489</strain>
    </source>
</reference>
<evidence type="ECO:0000313" key="2">
    <source>
        <dbReference type="EMBL" id="SEF96855.1"/>
    </source>
</evidence>
<keyword evidence="1" id="KW-0812">Transmembrane</keyword>
<protein>
    <submittedName>
        <fullName evidence="2">Uncharacterized protein</fullName>
    </submittedName>
</protein>
<name>A0A1H5WBM1_9BACT</name>
<keyword evidence="3" id="KW-1185">Reference proteome</keyword>
<organism evidence="2 3">
    <name type="scientific">Bryocella elongata</name>
    <dbReference type="NCBI Taxonomy" id="863522"/>
    <lineage>
        <taxon>Bacteria</taxon>
        <taxon>Pseudomonadati</taxon>
        <taxon>Acidobacteriota</taxon>
        <taxon>Terriglobia</taxon>
        <taxon>Terriglobales</taxon>
        <taxon>Acidobacteriaceae</taxon>
        <taxon>Bryocella</taxon>
    </lineage>
</organism>
<keyword evidence="1" id="KW-0472">Membrane</keyword>
<dbReference type="Proteomes" id="UP000236728">
    <property type="component" value="Unassembled WGS sequence"/>
</dbReference>
<proteinExistence type="predicted"/>
<dbReference type="RefSeq" id="WP_160115050.1">
    <property type="nucleotide sequence ID" value="NZ_FNVA01000002.1"/>
</dbReference>
<evidence type="ECO:0000256" key="1">
    <source>
        <dbReference type="SAM" id="Phobius"/>
    </source>
</evidence>
<dbReference type="EMBL" id="FNVA01000002">
    <property type="protein sequence ID" value="SEF96855.1"/>
    <property type="molecule type" value="Genomic_DNA"/>
</dbReference>
<dbReference type="AlphaFoldDB" id="A0A1H5WBM1"/>
<sequence>MRWQTWIWAVGGAAWLLDAALEARHGHPANAKLAFALAAVFGLAFAFFAQTTKPKR</sequence>
<gene>
    <name evidence="2" type="ORF">SAMN05421819_1509</name>
</gene>
<feature type="transmembrane region" description="Helical" evidence="1">
    <location>
        <begin position="33"/>
        <end position="49"/>
    </location>
</feature>
<keyword evidence="1" id="KW-1133">Transmembrane helix</keyword>
<evidence type="ECO:0000313" key="3">
    <source>
        <dbReference type="Proteomes" id="UP000236728"/>
    </source>
</evidence>